<comment type="caution">
    <text evidence="2">The sequence shown here is derived from an EMBL/GenBank/DDBJ whole genome shotgun (WGS) entry which is preliminary data.</text>
</comment>
<organism evidence="2 3">
    <name type="scientific">Neorhizobium phenanthreniclasticum</name>
    <dbReference type="NCBI Taxonomy" id="3157917"/>
    <lineage>
        <taxon>Bacteria</taxon>
        <taxon>Pseudomonadati</taxon>
        <taxon>Pseudomonadota</taxon>
        <taxon>Alphaproteobacteria</taxon>
        <taxon>Hyphomicrobiales</taxon>
        <taxon>Rhizobiaceae</taxon>
        <taxon>Rhizobium/Agrobacterium group</taxon>
        <taxon>Neorhizobium</taxon>
    </lineage>
</organism>
<dbReference type="Proteomes" id="UP001496627">
    <property type="component" value="Unassembled WGS sequence"/>
</dbReference>
<keyword evidence="3" id="KW-1185">Reference proteome</keyword>
<evidence type="ECO:0000313" key="2">
    <source>
        <dbReference type="EMBL" id="MEQ1409383.1"/>
    </source>
</evidence>
<dbReference type="EMBL" id="JBEAAL010000042">
    <property type="protein sequence ID" value="MEQ1409383.1"/>
    <property type="molecule type" value="Genomic_DNA"/>
</dbReference>
<evidence type="ECO:0000313" key="3">
    <source>
        <dbReference type="Proteomes" id="UP001496627"/>
    </source>
</evidence>
<gene>
    <name evidence="2" type="ORF">ABK249_31255</name>
</gene>
<accession>A0ABV0MCB7</accession>
<sequence length="50" mass="5456">MPNTAKDDEKAKPKPEQQPYQNPGKDKNHPGDDAAVDASTEPQEGKPAKR</sequence>
<reference evidence="2 3" key="1">
    <citation type="submission" date="2024-05" db="EMBL/GenBank/DDBJ databases">
        <title>Neorhizobium sp. Rsf11, a plant growth promoting and heavy metal resistant PAH-degrader.</title>
        <authorList>
            <person name="Golubev S.N."/>
            <person name="Muratova A.Y."/>
            <person name="Markelova M.I."/>
        </authorList>
    </citation>
    <scope>NUCLEOTIDE SEQUENCE [LARGE SCALE GENOMIC DNA]</scope>
    <source>
        <strain evidence="2 3">Rsf11</strain>
    </source>
</reference>
<proteinExistence type="predicted"/>
<name>A0ABV0MCB7_9HYPH</name>
<feature type="region of interest" description="Disordered" evidence="1">
    <location>
        <begin position="1"/>
        <end position="50"/>
    </location>
</feature>
<evidence type="ECO:0000256" key="1">
    <source>
        <dbReference type="SAM" id="MobiDB-lite"/>
    </source>
</evidence>
<feature type="compositionally biased region" description="Basic and acidic residues" evidence="1">
    <location>
        <begin position="1"/>
        <end position="15"/>
    </location>
</feature>
<dbReference type="RefSeq" id="WP_227702626.1">
    <property type="nucleotide sequence ID" value="NZ_JBEAAL010000042.1"/>
</dbReference>
<protein>
    <submittedName>
        <fullName evidence="2">Uncharacterized protein</fullName>
    </submittedName>
</protein>